<reference evidence="2" key="1">
    <citation type="journal article" date="2021" name="Nat. Commun.">
        <title>Genetic determinants of endophytism in the Arabidopsis root mycobiome.</title>
        <authorList>
            <person name="Mesny F."/>
            <person name="Miyauchi S."/>
            <person name="Thiergart T."/>
            <person name="Pickel B."/>
            <person name="Atanasova L."/>
            <person name="Karlsson M."/>
            <person name="Huettel B."/>
            <person name="Barry K.W."/>
            <person name="Haridas S."/>
            <person name="Chen C."/>
            <person name="Bauer D."/>
            <person name="Andreopoulos W."/>
            <person name="Pangilinan J."/>
            <person name="LaButti K."/>
            <person name="Riley R."/>
            <person name="Lipzen A."/>
            <person name="Clum A."/>
            <person name="Drula E."/>
            <person name="Henrissat B."/>
            <person name="Kohler A."/>
            <person name="Grigoriev I.V."/>
            <person name="Martin F.M."/>
            <person name="Hacquard S."/>
        </authorList>
    </citation>
    <scope>NUCLEOTIDE SEQUENCE</scope>
    <source>
        <strain evidence="2">MPI-SDFR-AT-0117</strain>
    </source>
</reference>
<dbReference type="AlphaFoldDB" id="A0A9P9ABG4"/>
<evidence type="ECO:0000256" key="1">
    <source>
        <dbReference type="SAM" id="MobiDB-lite"/>
    </source>
</evidence>
<protein>
    <submittedName>
        <fullName evidence="2">Uncharacterized protein</fullName>
    </submittedName>
</protein>
<sequence length="238" mass="27014">MDFTNTQTRFTTQEGTADTSADSPTADSNTADTFTHERAILKDFRVINLAWFIDIKYRFWTPGEMIRVPKDQQAYYISVLHNFDNIARQIPPIPSDFHHDTSRFRCATDDEIDRWLLARQTANESRGIDALQAMMPSLWGMMDDRGRQNPSLNDAQIMQLLTSESAGIKREPIKSDSTDTRKLSQITAYSAADKKINKTPKKMITNSRDSGVQGDMHDLIFTHKTAQSGTRFAFTPGI</sequence>
<organism evidence="2 3">
    <name type="scientific">Plectosphaerella plurivora</name>
    <dbReference type="NCBI Taxonomy" id="936078"/>
    <lineage>
        <taxon>Eukaryota</taxon>
        <taxon>Fungi</taxon>
        <taxon>Dikarya</taxon>
        <taxon>Ascomycota</taxon>
        <taxon>Pezizomycotina</taxon>
        <taxon>Sordariomycetes</taxon>
        <taxon>Hypocreomycetidae</taxon>
        <taxon>Glomerellales</taxon>
        <taxon>Plectosphaerellaceae</taxon>
        <taxon>Plectosphaerella</taxon>
    </lineage>
</organism>
<keyword evidence="3" id="KW-1185">Reference proteome</keyword>
<accession>A0A9P9ABG4</accession>
<feature type="region of interest" description="Disordered" evidence="1">
    <location>
        <begin position="1"/>
        <end position="30"/>
    </location>
</feature>
<evidence type="ECO:0000313" key="3">
    <source>
        <dbReference type="Proteomes" id="UP000770015"/>
    </source>
</evidence>
<name>A0A9P9ABG4_9PEZI</name>
<comment type="caution">
    <text evidence="2">The sequence shown here is derived from an EMBL/GenBank/DDBJ whole genome shotgun (WGS) entry which is preliminary data.</text>
</comment>
<dbReference type="EMBL" id="JAGSXJ010000010">
    <property type="protein sequence ID" value="KAH6687899.1"/>
    <property type="molecule type" value="Genomic_DNA"/>
</dbReference>
<dbReference type="Proteomes" id="UP000770015">
    <property type="component" value="Unassembled WGS sequence"/>
</dbReference>
<evidence type="ECO:0000313" key="2">
    <source>
        <dbReference type="EMBL" id="KAH6687899.1"/>
    </source>
</evidence>
<proteinExistence type="predicted"/>
<gene>
    <name evidence="2" type="ORF">F5X68DRAFT_261222</name>
</gene>